<feature type="transmembrane region" description="Helical" evidence="1">
    <location>
        <begin position="206"/>
        <end position="226"/>
    </location>
</feature>
<accession>A0A1G7MMV4</accession>
<feature type="transmembrane region" description="Helical" evidence="1">
    <location>
        <begin position="77"/>
        <end position="96"/>
    </location>
</feature>
<dbReference type="RefSeq" id="WP_092692062.1">
    <property type="nucleotide sequence ID" value="NZ_FNBK01000008.1"/>
</dbReference>
<feature type="transmembrane region" description="Helical" evidence="1">
    <location>
        <begin position="158"/>
        <end position="175"/>
    </location>
</feature>
<keyword evidence="1" id="KW-0812">Transmembrane</keyword>
<feature type="transmembrane region" description="Helical" evidence="1">
    <location>
        <begin position="132"/>
        <end position="151"/>
    </location>
</feature>
<evidence type="ECO:0000313" key="3">
    <source>
        <dbReference type="Proteomes" id="UP000199076"/>
    </source>
</evidence>
<dbReference type="EMBL" id="FNBK01000008">
    <property type="protein sequence ID" value="SDF63168.1"/>
    <property type="molecule type" value="Genomic_DNA"/>
</dbReference>
<dbReference type="Proteomes" id="UP000199076">
    <property type="component" value="Unassembled WGS sequence"/>
</dbReference>
<keyword evidence="1" id="KW-1133">Transmembrane helix</keyword>
<feature type="transmembrane region" description="Helical" evidence="1">
    <location>
        <begin position="108"/>
        <end position="126"/>
    </location>
</feature>
<dbReference type="OrthoDB" id="313450at2157"/>
<keyword evidence="3" id="KW-1185">Reference proteome</keyword>
<dbReference type="STRING" id="660518.SAMN05216218_1087"/>
<dbReference type="GO" id="GO:0016787">
    <property type="term" value="F:hydrolase activity"/>
    <property type="evidence" value="ECO:0007669"/>
    <property type="project" value="UniProtKB-KW"/>
</dbReference>
<keyword evidence="2" id="KW-0378">Hydrolase</keyword>
<dbReference type="InterPro" id="IPR007404">
    <property type="entry name" value="YdjM-like"/>
</dbReference>
<name>A0A1G7MMV4_9EURY</name>
<organism evidence="2 3">
    <name type="scientific">Halorientalis regularis</name>
    <dbReference type="NCBI Taxonomy" id="660518"/>
    <lineage>
        <taxon>Archaea</taxon>
        <taxon>Methanobacteriati</taxon>
        <taxon>Methanobacteriota</taxon>
        <taxon>Stenosarchaea group</taxon>
        <taxon>Halobacteria</taxon>
        <taxon>Halobacteriales</taxon>
        <taxon>Haloarculaceae</taxon>
        <taxon>Halorientalis</taxon>
    </lineage>
</organism>
<keyword evidence="1" id="KW-0472">Membrane</keyword>
<evidence type="ECO:0000313" key="2">
    <source>
        <dbReference type="EMBL" id="SDF63168.1"/>
    </source>
</evidence>
<protein>
    <submittedName>
        <fullName evidence="2">LexA-binding, inner membrane-associated putative hydrolase</fullName>
    </submittedName>
</protein>
<dbReference type="AlphaFoldDB" id="A0A1G7MMV4"/>
<gene>
    <name evidence="2" type="ORF">SAMN05216218_1087</name>
</gene>
<feature type="transmembrane region" description="Helical" evidence="1">
    <location>
        <begin position="238"/>
        <end position="257"/>
    </location>
</feature>
<reference evidence="3" key="1">
    <citation type="submission" date="2016-10" db="EMBL/GenBank/DDBJ databases">
        <authorList>
            <person name="Varghese N."/>
            <person name="Submissions S."/>
        </authorList>
    </citation>
    <scope>NUCLEOTIDE SEQUENCE [LARGE SCALE GENOMIC DNA]</scope>
    <source>
        <strain evidence="3">IBRC-M 10760</strain>
    </source>
</reference>
<evidence type="ECO:0000256" key="1">
    <source>
        <dbReference type="SAM" id="Phobius"/>
    </source>
</evidence>
<proteinExistence type="predicted"/>
<sequence length="326" mass="33339">MFLGHGLLAFALVALGGHAVGWSRERALWLGVLAGAFATVPDVDMVYAPIGLLGGVNGLLDASEAFWNASAVVHRTVTHSLVLGTVAALAYGLVAVRYRSSLPARSRLAAVIAGGALLVGLVVTAAVVSGGLAAVVLALFCLAGLAVAVGAARRGVDAHLVGVTALVGLATHPFGDLFTGQPPAMLYPFDVTVFAERVALHPDPTLHLLGAFAVELATIWLAAYALVSLTDRRVRDHLSPRAGLGAGYAAAALAIPAPTLSTSYPFVFSILPLASVGAVGTARGRLGRFPIQRFRPTVSDWPTALATGLAAVTLAAVGYTLAYLLV</sequence>
<dbReference type="Pfam" id="PF04307">
    <property type="entry name" value="YdjM"/>
    <property type="match status" value="1"/>
</dbReference>
<feature type="transmembrane region" description="Helical" evidence="1">
    <location>
        <begin position="303"/>
        <end position="325"/>
    </location>
</feature>